<comment type="subcellular location">
    <subcellularLocation>
        <location evidence="2 7">Membrane</location>
        <topology evidence="2 7">Multi-pass membrane protein</topology>
    </subcellularLocation>
</comment>
<dbReference type="GO" id="GO:0005783">
    <property type="term" value="C:endoplasmic reticulum"/>
    <property type="evidence" value="ECO:0007669"/>
    <property type="project" value="UniProtKB-ARBA"/>
</dbReference>
<reference evidence="8 9" key="1">
    <citation type="submission" date="2024-11" db="EMBL/GenBank/DDBJ databases">
        <title>A near-complete genome assembly of Cinchona calisaya.</title>
        <authorList>
            <person name="Lian D.C."/>
            <person name="Zhao X.W."/>
            <person name="Wei L."/>
        </authorList>
    </citation>
    <scope>NUCLEOTIDE SEQUENCE [LARGE SCALE GENOMIC DNA]</scope>
    <source>
        <tissue evidence="8">Nenye</tissue>
    </source>
</reference>
<evidence type="ECO:0000256" key="1">
    <source>
        <dbReference type="ARBA" id="ARBA00002501"/>
    </source>
</evidence>
<protein>
    <recommendedName>
        <fullName evidence="7">PRA1 family protein</fullName>
    </recommendedName>
</protein>
<dbReference type="InterPro" id="IPR004895">
    <property type="entry name" value="Prenylated_rab_accept_PRA1"/>
</dbReference>
<dbReference type="PANTHER" id="PTHR19317:SF81">
    <property type="entry name" value="PRA1 FAMILY PROTEIN D"/>
    <property type="match status" value="1"/>
</dbReference>
<proteinExistence type="inferred from homology"/>
<keyword evidence="7" id="KW-0813">Transport</keyword>
<evidence type="ECO:0000256" key="2">
    <source>
        <dbReference type="ARBA" id="ARBA00004141"/>
    </source>
</evidence>
<gene>
    <name evidence="8" type="ORF">ACH5RR_031417</name>
</gene>
<keyword evidence="6 7" id="KW-0472">Membrane</keyword>
<evidence type="ECO:0000313" key="8">
    <source>
        <dbReference type="EMBL" id="KAL3506035.1"/>
    </source>
</evidence>
<evidence type="ECO:0000256" key="3">
    <source>
        <dbReference type="ARBA" id="ARBA00006483"/>
    </source>
</evidence>
<name>A0ABD2YJG6_9GENT</name>
<dbReference type="AlphaFoldDB" id="A0ABD2YJG6"/>
<comment type="similarity">
    <text evidence="3 7">Belongs to the PRA1 family.</text>
</comment>
<accession>A0ABD2YJG6</accession>
<dbReference type="PANTHER" id="PTHR19317">
    <property type="entry name" value="PRENYLATED RAB ACCEPTOR 1-RELATED"/>
    <property type="match status" value="1"/>
</dbReference>
<dbReference type="Pfam" id="PF03208">
    <property type="entry name" value="PRA1"/>
    <property type="match status" value="1"/>
</dbReference>
<feature type="transmembrane region" description="Helical" evidence="7">
    <location>
        <begin position="129"/>
        <end position="146"/>
    </location>
</feature>
<keyword evidence="5 7" id="KW-1133">Transmembrane helix</keyword>
<dbReference type="GO" id="GO:0016192">
    <property type="term" value="P:vesicle-mediated transport"/>
    <property type="evidence" value="ECO:0007669"/>
    <property type="project" value="UniProtKB-ARBA"/>
</dbReference>
<keyword evidence="9" id="KW-1185">Reference proteome</keyword>
<feature type="transmembrane region" description="Helical" evidence="7">
    <location>
        <begin position="107"/>
        <end position="123"/>
    </location>
</feature>
<evidence type="ECO:0000313" key="9">
    <source>
        <dbReference type="Proteomes" id="UP001630127"/>
    </source>
</evidence>
<evidence type="ECO:0000256" key="7">
    <source>
        <dbReference type="RuleBase" id="RU363107"/>
    </source>
</evidence>
<dbReference type="GO" id="GO:0016020">
    <property type="term" value="C:membrane"/>
    <property type="evidence" value="ECO:0007669"/>
    <property type="project" value="UniProtKB-SubCell"/>
</dbReference>
<evidence type="ECO:0000256" key="4">
    <source>
        <dbReference type="ARBA" id="ARBA00022692"/>
    </source>
</evidence>
<comment type="caution">
    <text evidence="8">The sequence shown here is derived from an EMBL/GenBank/DDBJ whole genome shotgun (WGS) entry which is preliminary data.</text>
</comment>
<feature type="transmembrane region" description="Helical" evidence="7">
    <location>
        <begin position="53"/>
        <end position="86"/>
    </location>
</feature>
<keyword evidence="4 7" id="KW-0812">Transmembrane</keyword>
<comment type="function">
    <text evidence="1 7">May be involved in both secretory and endocytic intracellular trafficking in the endosomal/prevacuolar compartments.</text>
</comment>
<dbReference type="Proteomes" id="UP001630127">
    <property type="component" value="Unassembled WGS sequence"/>
</dbReference>
<evidence type="ECO:0000256" key="6">
    <source>
        <dbReference type="ARBA" id="ARBA00023136"/>
    </source>
</evidence>
<organism evidence="8 9">
    <name type="scientific">Cinchona calisaya</name>
    <dbReference type="NCBI Taxonomy" id="153742"/>
    <lineage>
        <taxon>Eukaryota</taxon>
        <taxon>Viridiplantae</taxon>
        <taxon>Streptophyta</taxon>
        <taxon>Embryophyta</taxon>
        <taxon>Tracheophyta</taxon>
        <taxon>Spermatophyta</taxon>
        <taxon>Magnoliopsida</taxon>
        <taxon>eudicotyledons</taxon>
        <taxon>Gunneridae</taxon>
        <taxon>Pentapetalae</taxon>
        <taxon>asterids</taxon>
        <taxon>lamiids</taxon>
        <taxon>Gentianales</taxon>
        <taxon>Rubiaceae</taxon>
        <taxon>Cinchonoideae</taxon>
        <taxon>Cinchoneae</taxon>
        <taxon>Cinchona</taxon>
    </lineage>
</organism>
<dbReference type="EMBL" id="JBJUIK010000013">
    <property type="protein sequence ID" value="KAL3506035.1"/>
    <property type="molecule type" value="Genomic_DNA"/>
</dbReference>
<evidence type="ECO:0000256" key="5">
    <source>
        <dbReference type="ARBA" id="ARBA00022989"/>
    </source>
</evidence>
<sequence>MSSPSPPTSAAELRQRLRPWANFFDISTFSLPISVSDTTNRINQNLRYFLPNYILLILLTLFLSLIFHPLSLLIFLAIFVGWLFLYFCRNPDDGPLTILNFEITDRIVLGFLGLLTLLALIFAKVWVNVVVSVVIGALIVCLHGALRAPEEDLESPYGYLLSDVTSPQGDYTRV</sequence>